<dbReference type="EMBL" id="CP048222">
    <property type="protein sequence ID" value="QHT71346.1"/>
    <property type="molecule type" value="Genomic_DNA"/>
</dbReference>
<dbReference type="EC" id="2.7.13.3" evidence="2"/>
<evidence type="ECO:0000313" key="11">
    <source>
        <dbReference type="Proteomes" id="UP000480178"/>
    </source>
</evidence>
<dbReference type="GO" id="GO:0005524">
    <property type="term" value="F:ATP binding"/>
    <property type="evidence" value="ECO:0007669"/>
    <property type="project" value="UniProtKB-KW"/>
</dbReference>
<keyword evidence="11" id="KW-1185">Reference proteome</keyword>
<keyword evidence="4" id="KW-0547">Nucleotide-binding</keyword>
<name>A0A6C0GTJ6_9BACT</name>
<dbReference type="Pfam" id="PF02518">
    <property type="entry name" value="HATPase_c"/>
    <property type="match status" value="1"/>
</dbReference>
<evidence type="ECO:0000259" key="9">
    <source>
        <dbReference type="PROSITE" id="PS50109"/>
    </source>
</evidence>
<proteinExistence type="predicted"/>
<dbReference type="Gene3D" id="3.30.450.20">
    <property type="entry name" value="PAS domain"/>
    <property type="match status" value="1"/>
</dbReference>
<evidence type="ECO:0000256" key="2">
    <source>
        <dbReference type="ARBA" id="ARBA00012438"/>
    </source>
</evidence>
<dbReference type="Proteomes" id="UP000480178">
    <property type="component" value="Chromosome"/>
</dbReference>
<dbReference type="PANTHER" id="PTHR43065:SF46">
    <property type="entry name" value="C4-DICARBOXYLATE TRANSPORT SENSOR PROTEIN DCTB"/>
    <property type="match status" value="1"/>
</dbReference>
<evidence type="ECO:0000256" key="1">
    <source>
        <dbReference type="ARBA" id="ARBA00000085"/>
    </source>
</evidence>
<dbReference type="Gene3D" id="3.30.565.10">
    <property type="entry name" value="Histidine kinase-like ATPase, C-terminal domain"/>
    <property type="match status" value="1"/>
</dbReference>
<dbReference type="SUPFAM" id="SSF55874">
    <property type="entry name" value="ATPase domain of HSP90 chaperone/DNA topoisomerase II/histidine kinase"/>
    <property type="match status" value="1"/>
</dbReference>
<dbReference type="KEGG" id="rhoz:GXP67_34165"/>
<evidence type="ECO:0000256" key="5">
    <source>
        <dbReference type="ARBA" id="ARBA00022777"/>
    </source>
</evidence>
<feature type="domain" description="Histidine kinase" evidence="9">
    <location>
        <begin position="231"/>
        <end position="454"/>
    </location>
</feature>
<keyword evidence="6" id="KW-0067">ATP-binding</keyword>
<comment type="catalytic activity">
    <reaction evidence="1">
        <text>ATP + protein L-histidine = ADP + protein N-phospho-L-histidine.</text>
        <dbReference type="EC" id="2.7.13.3"/>
    </reaction>
</comment>
<keyword evidence="8" id="KW-0472">Membrane</keyword>
<dbReference type="InterPro" id="IPR005467">
    <property type="entry name" value="His_kinase_dom"/>
</dbReference>
<keyword evidence="7" id="KW-0902">Two-component regulatory system</keyword>
<dbReference type="InterPro" id="IPR004358">
    <property type="entry name" value="Sig_transdc_His_kin-like_C"/>
</dbReference>
<dbReference type="GO" id="GO:0000160">
    <property type="term" value="P:phosphorelay signal transduction system"/>
    <property type="evidence" value="ECO:0007669"/>
    <property type="project" value="UniProtKB-KW"/>
</dbReference>
<dbReference type="AlphaFoldDB" id="A0A6C0GTJ6"/>
<dbReference type="InterPro" id="IPR003594">
    <property type="entry name" value="HATPase_dom"/>
</dbReference>
<dbReference type="SMART" id="SM00387">
    <property type="entry name" value="HATPase_c"/>
    <property type="match status" value="1"/>
</dbReference>
<feature type="transmembrane region" description="Helical" evidence="8">
    <location>
        <begin position="7"/>
        <end position="28"/>
    </location>
</feature>
<evidence type="ECO:0000256" key="7">
    <source>
        <dbReference type="ARBA" id="ARBA00023012"/>
    </source>
</evidence>
<keyword evidence="8" id="KW-0812">Transmembrane</keyword>
<evidence type="ECO:0000256" key="4">
    <source>
        <dbReference type="ARBA" id="ARBA00022741"/>
    </source>
</evidence>
<feature type="transmembrane region" description="Helical" evidence="8">
    <location>
        <begin position="34"/>
        <end position="52"/>
    </location>
</feature>
<dbReference type="PROSITE" id="PS50109">
    <property type="entry name" value="HIS_KIN"/>
    <property type="match status" value="1"/>
</dbReference>
<dbReference type="PRINTS" id="PR00344">
    <property type="entry name" value="BCTRLSENSOR"/>
</dbReference>
<dbReference type="Pfam" id="PF13188">
    <property type="entry name" value="PAS_8"/>
    <property type="match status" value="1"/>
</dbReference>
<dbReference type="RefSeq" id="WP_162447285.1">
    <property type="nucleotide sequence ID" value="NZ_CP048222.1"/>
</dbReference>
<reference evidence="10 11" key="1">
    <citation type="submission" date="2020-01" db="EMBL/GenBank/DDBJ databases">
        <authorList>
            <person name="Kim M.K."/>
        </authorList>
    </citation>
    <scope>NUCLEOTIDE SEQUENCE [LARGE SCALE GENOMIC DNA]</scope>
    <source>
        <strain evidence="10 11">172606-1</strain>
    </source>
</reference>
<keyword evidence="3" id="KW-0808">Transferase</keyword>
<evidence type="ECO:0000256" key="6">
    <source>
        <dbReference type="ARBA" id="ARBA00022840"/>
    </source>
</evidence>
<evidence type="ECO:0000256" key="8">
    <source>
        <dbReference type="SAM" id="Phobius"/>
    </source>
</evidence>
<dbReference type="InterPro" id="IPR036890">
    <property type="entry name" value="HATPase_C_sf"/>
</dbReference>
<dbReference type="InterPro" id="IPR000014">
    <property type="entry name" value="PAS"/>
</dbReference>
<keyword evidence="8" id="KW-1133">Transmembrane helix</keyword>
<dbReference type="GO" id="GO:0004673">
    <property type="term" value="F:protein histidine kinase activity"/>
    <property type="evidence" value="ECO:0007669"/>
    <property type="project" value="UniProtKB-EC"/>
</dbReference>
<organism evidence="10 11">
    <name type="scientific">Rhodocytophaga rosea</name>
    <dbReference type="NCBI Taxonomy" id="2704465"/>
    <lineage>
        <taxon>Bacteria</taxon>
        <taxon>Pseudomonadati</taxon>
        <taxon>Bacteroidota</taxon>
        <taxon>Cytophagia</taxon>
        <taxon>Cytophagales</taxon>
        <taxon>Rhodocytophagaceae</taxon>
        <taxon>Rhodocytophaga</taxon>
    </lineage>
</organism>
<evidence type="ECO:0000256" key="3">
    <source>
        <dbReference type="ARBA" id="ARBA00022679"/>
    </source>
</evidence>
<accession>A0A6C0GTJ6</accession>
<evidence type="ECO:0000313" key="10">
    <source>
        <dbReference type="EMBL" id="QHT71346.1"/>
    </source>
</evidence>
<sequence>MVYKQFSAGVIIRISLLLANMLCLAYIFARTDLFFTQLILLFALIYQIYNLIRFVTQTNRELSKFLLAIQHRDYSVTFDNHTLSGQNFRELNGVFREIVQSYQQVDAKRESQYQFFKRMFQQVNVGIISLDSKQEIVLMNKAAHELLQVPEGISWQVLQTKRPSFTTVVESEARNSSYLTELRLEEELKQLSIRIDTVVLLGESMRILIFQDIKNEIEQKETEAWYKLIRILTHEIMNSLTPVVSLTETMLMILGQEKGTPEEMATLTKENIEDLRFSLQTIQKRSTGLLHFLNDYRKLTRIPVPQVESINVAGIVADVAALMQGEFAKQQVNFHSEVKLDQLTIVADPKLISQVLINLLTNSLQALESVENAAISLQAHLKEQQVLIELKDNGKGIDADKLDKIFIPFYSTKPEGSGIGLSLCRQIMGLHNGSIKVYSSKGIYTRVVLSFPLA</sequence>
<gene>
    <name evidence="10" type="ORF">GXP67_34165</name>
</gene>
<protein>
    <recommendedName>
        <fullName evidence="2">histidine kinase</fullName>
        <ecNumber evidence="2">2.7.13.3</ecNumber>
    </recommendedName>
</protein>
<dbReference type="PANTHER" id="PTHR43065">
    <property type="entry name" value="SENSOR HISTIDINE KINASE"/>
    <property type="match status" value="1"/>
</dbReference>
<keyword evidence="5" id="KW-0418">Kinase</keyword>